<dbReference type="Gene3D" id="3.90.1150.10">
    <property type="entry name" value="Aspartate Aminotransferase, domain 1"/>
    <property type="match status" value="1"/>
</dbReference>
<dbReference type="Gene3D" id="3.40.640.10">
    <property type="entry name" value="Type I PLP-dependent aspartate aminotransferase-like (Major domain)"/>
    <property type="match status" value="1"/>
</dbReference>
<dbReference type="GO" id="GO:0005737">
    <property type="term" value="C:cytoplasm"/>
    <property type="evidence" value="ECO:0007669"/>
    <property type="project" value="UniProtKB-UniRule"/>
</dbReference>
<comment type="subunit">
    <text evidence="4 6">Homodimer.</text>
</comment>
<comment type="catalytic activity">
    <reaction evidence="6">
        <text>3-hydroxy-L-kynurenine + H2O = 3-hydroxyanthranilate + L-alanine + H(+)</text>
        <dbReference type="Rhea" id="RHEA:25143"/>
        <dbReference type="ChEBI" id="CHEBI:15377"/>
        <dbReference type="ChEBI" id="CHEBI:15378"/>
        <dbReference type="ChEBI" id="CHEBI:36559"/>
        <dbReference type="ChEBI" id="CHEBI:57972"/>
        <dbReference type="ChEBI" id="CHEBI:58125"/>
        <dbReference type="EC" id="3.7.1.3"/>
    </reaction>
</comment>
<evidence type="ECO:0000256" key="3">
    <source>
        <dbReference type="ARBA" id="ARBA00022898"/>
    </source>
</evidence>
<reference evidence="7 8" key="1">
    <citation type="submission" date="2019-01" db="EMBL/GenBank/DDBJ databases">
        <title>Ktedonosporobacter rubrisoli SCAWS-G2.</title>
        <authorList>
            <person name="Huang Y."/>
            <person name="Yan B."/>
        </authorList>
    </citation>
    <scope>NUCLEOTIDE SEQUENCE [LARGE SCALE GENOMIC DNA]</scope>
    <source>
        <strain evidence="7 8">SCAWS-G2</strain>
    </source>
</reference>
<feature type="binding site" evidence="4">
    <location>
        <position position="289"/>
    </location>
    <ligand>
        <name>pyridoxal 5'-phosphate</name>
        <dbReference type="ChEBI" id="CHEBI:597326"/>
    </ligand>
</feature>
<dbReference type="GO" id="GO:0030429">
    <property type="term" value="F:kynureninase activity"/>
    <property type="evidence" value="ECO:0007669"/>
    <property type="project" value="UniProtKB-UniRule"/>
</dbReference>
<dbReference type="OrthoDB" id="9812626at2"/>
<comment type="caution">
    <text evidence="4">Lacks conserved residue(s) required for the propagation of feature annotation.</text>
</comment>
<dbReference type="UniPathway" id="UPA00334">
    <property type="reaction ID" value="UER00455"/>
</dbReference>
<dbReference type="HAMAP" id="MF_01970">
    <property type="entry name" value="Kynureninase"/>
    <property type="match status" value="1"/>
</dbReference>
<protein>
    <recommendedName>
        <fullName evidence="4 5">Kynureninase</fullName>
        <ecNumber evidence="4 5">3.7.1.3</ecNumber>
    </recommendedName>
    <alternativeName>
        <fullName evidence="4">L-kynurenine hydrolase</fullName>
    </alternativeName>
</protein>
<dbReference type="GO" id="GO:0097053">
    <property type="term" value="P:L-kynurenine catabolic process"/>
    <property type="evidence" value="ECO:0007669"/>
    <property type="project" value="UniProtKB-UniRule"/>
</dbReference>
<dbReference type="InterPro" id="IPR015421">
    <property type="entry name" value="PyrdxlP-dep_Trfase_major"/>
</dbReference>
<feature type="binding site" evidence="4">
    <location>
        <position position="208"/>
    </location>
    <ligand>
        <name>pyridoxal 5'-phosphate</name>
        <dbReference type="ChEBI" id="CHEBI:597326"/>
    </ligand>
</feature>
<feature type="binding site" evidence="4">
    <location>
        <position position="102"/>
    </location>
    <ligand>
        <name>pyridoxal 5'-phosphate</name>
        <dbReference type="ChEBI" id="CHEBI:597326"/>
    </ligand>
</feature>
<keyword evidence="8" id="KW-1185">Reference proteome</keyword>
<evidence type="ECO:0000313" key="7">
    <source>
        <dbReference type="EMBL" id="QBD83190.1"/>
    </source>
</evidence>
<comment type="cofactor">
    <cofactor evidence="4 6">
        <name>pyridoxal 5'-phosphate</name>
        <dbReference type="ChEBI" id="CHEBI:597326"/>
    </cofactor>
</comment>
<comment type="function">
    <text evidence="4 6">Catalyzes the cleavage of L-kynurenine (L-Kyn) and L-3-hydroxykynurenine (L-3OHKyn) into anthranilic acid (AA) and 3-hydroxyanthranilic acid (3-OHAA), respectively.</text>
</comment>
<evidence type="ECO:0000256" key="5">
    <source>
        <dbReference type="NCBIfam" id="TIGR01814"/>
    </source>
</evidence>
<dbReference type="KEGG" id="kbs:EPA93_47420"/>
<dbReference type="EMBL" id="CP035758">
    <property type="protein sequence ID" value="QBD83190.1"/>
    <property type="molecule type" value="Genomic_DNA"/>
</dbReference>
<proteinExistence type="inferred from homology"/>
<feature type="binding site" evidence="4">
    <location>
        <position position="233"/>
    </location>
    <ligand>
        <name>pyridoxal 5'-phosphate</name>
        <dbReference type="ChEBI" id="CHEBI:597326"/>
    </ligand>
</feature>
<feature type="modified residue" description="N6-(pyridoxal phosphate)lysine" evidence="4">
    <location>
        <position position="234"/>
    </location>
</feature>
<dbReference type="AlphaFoldDB" id="A0A4P6K5N2"/>
<dbReference type="InterPro" id="IPR015424">
    <property type="entry name" value="PyrdxlP-dep_Trfase"/>
</dbReference>
<comment type="catalytic activity">
    <reaction evidence="4 6">
        <text>L-kynurenine + H2O = anthranilate + L-alanine + H(+)</text>
        <dbReference type="Rhea" id="RHEA:16813"/>
        <dbReference type="ChEBI" id="CHEBI:15377"/>
        <dbReference type="ChEBI" id="CHEBI:15378"/>
        <dbReference type="ChEBI" id="CHEBI:16567"/>
        <dbReference type="ChEBI" id="CHEBI:57959"/>
        <dbReference type="ChEBI" id="CHEBI:57972"/>
        <dbReference type="EC" id="3.7.1.3"/>
    </reaction>
</comment>
<comment type="similarity">
    <text evidence="4 6">Belongs to the kynureninase family.</text>
</comment>
<feature type="binding site" evidence="4">
    <location>
        <position position="263"/>
    </location>
    <ligand>
        <name>pyridoxal 5'-phosphate</name>
        <dbReference type="ChEBI" id="CHEBI:597326"/>
    </ligand>
</feature>
<keyword evidence="3 4" id="KW-0663">Pyridoxal phosphate</keyword>
<dbReference type="PIRSF" id="PIRSF038800">
    <property type="entry name" value="KYNU"/>
    <property type="match status" value="1"/>
</dbReference>
<dbReference type="Proteomes" id="UP000290365">
    <property type="component" value="Chromosome"/>
</dbReference>
<comment type="pathway">
    <text evidence="4 6">Amino-acid degradation; L-kynurenine degradation; L-alanine and anthranilate from L-kynurenine: step 1/1.</text>
</comment>
<dbReference type="PANTHER" id="PTHR14084:SF0">
    <property type="entry name" value="KYNURENINASE"/>
    <property type="match status" value="1"/>
</dbReference>
<keyword evidence="1 4" id="KW-0662">Pyridine nucleotide biosynthesis</keyword>
<dbReference type="InterPro" id="IPR015422">
    <property type="entry name" value="PyrdxlP-dep_Trfase_small"/>
</dbReference>
<accession>A0A4P6K5N2</accession>
<feature type="binding site" evidence="4">
    <location>
        <begin position="129"/>
        <end position="132"/>
    </location>
    <ligand>
        <name>pyridoxal 5'-phosphate</name>
        <dbReference type="ChEBI" id="CHEBI:597326"/>
    </ligand>
</feature>
<comment type="pathway">
    <text evidence="4 6">Cofactor biosynthesis; NAD(+) biosynthesis; quinolinate from L-kynurenine: step 2/3.</text>
</comment>
<dbReference type="GO" id="GO:0019441">
    <property type="term" value="P:L-tryptophan catabolic process to kynurenine"/>
    <property type="evidence" value="ECO:0007669"/>
    <property type="project" value="TreeGrafter"/>
</dbReference>
<evidence type="ECO:0000256" key="1">
    <source>
        <dbReference type="ARBA" id="ARBA00022642"/>
    </source>
</evidence>
<dbReference type="SUPFAM" id="SSF53383">
    <property type="entry name" value="PLP-dependent transferases"/>
    <property type="match status" value="1"/>
</dbReference>
<sequence length="423" mass="46716">MTSIPITADYAKELDTQDSLAAFRERFVFAEPELIYMDGNSLGRLPKDTATLANNLISHQWGTRLIRSWNEGWINTPERIGGKIARLLGAEPDEVIVADSTSINLFKLVLAALRLQQGRKRILTDNLNFPSDLYILQGAINLLDKGHQLEIIDSPDGIYGPADELQASIDEQTALVTLSHTVFKSGYLYDMPAMTAAAHNAGALVLWDLSHSVGSIPVDLHAAQADLAIGCTYKYLNGGPGSPAFLYVRRDLQEKLFNPISGWMGQKDAFAFGLTYSPAPGLLHFLTGTPPMISLSLIEPGVELLLEAGLDNLRAKSIRQSEYLIALWEAVLQPLDVSLNSPRQTERRGSHVSLGHAEGMRIDLTLINDMKVLPDFRAPDNIRLGIAPLYTSFHDIYETVMSLQKIISERLYEKYTDEAPSVT</sequence>
<dbReference type="GO" id="GO:0009435">
    <property type="term" value="P:NAD+ biosynthetic process"/>
    <property type="evidence" value="ECO:0007669"/>
    <property type="project" value="UniProtKB-UniRule"/>
</dbReference>
<dbReference type="InterPro" id="IPR010111">
    <property type="entry name" value="Kynureninase"/>
</dbReference>
<dbReference type="GO" id="GO:0030170">
    <property type="term" value="F:pyridoxal phosphate binding"/>
    <property type="evidence" value="ECO:0007669"/>
    <property type="project" value="UniProtKB-UniRule"/>
</dbReference>
<dbReference type="NCBIfam" id="TIGR01814">
    <property type="entry name" value="kynureninase"/>
    <property type="match status" value="1"/>
</dbReference>
<dbReference type="RefSeq" id="WP_129894256.1">
    <property type="nucleotide sequence ID" value="NZ_CP035758.1"/>
</dbReference>
<dbReference type="PANTHER" id="PTHR14084">
    <property type="entry name" value="KYNURENINASE"/>
    <property type="match status" value="1"/>
</dbReference>
<dbReference type="EC" id="3.7.1.3" evidence="4 5"/>
<keyword evidence="2 4" id="KW-0378">Hydrolase</keyword>
<feature type="binding site" evidence="4">
    <location>
        <position position="101"/>
    </location>
    <ligand>
        <name>pyridoxal 5'-phosphate</name>
        <dbReference type="ChEBI" id="CHEBI:597326"/>
    </ligand>
</feature>
<name>A0A4P6K5N2_KTERU</name>
<gene>
    <name evidence="4 7" type="primary">kynU</name>
    <name evidence="7" type="ORF">EPA93_47420</name>
</gene>
<feature type="binding site" evidence="4">
    <location>
        <position position="211"/>
    </location>
    <ligand>
        <name>pyridoxal 5'-phosphate</name>
        <dbReference type="ChEBI" id="CHEBI:597326"/>
    </ligand>
</feature>
<evidence type="ECO:0000256" key="4">
    <source>
        <dbReference type="HAMAP-Rule" id="MF_01970"/>
    </source>
</evidence>
<dbReference type="GO" id="GO:0043420">
    <property type="term" value="P:anthranilate metabolic process"/>
    <property type="evidence" value="ECO:0007669"/>
    <property type="project" value="TreeGrafter"/>
</dbReference>
<dbReference type="UniPathway" id="UPA00253">
    <property type="reaction ID" value="UER00329"/>
</dbReference>
<evidence type="ECO:0000256" key="2">
    <source>
        <dbReference type="ARBA" id="ARBA00022801"/>
    </source>
</evidence>
<evidence type="ECO:0000313" key="8">
    <source>
        <dbReference type="Proteomes" id="UP000290365"/>
    </source>
</evidence>
<dbReference type="Pfam" id="PF22580">
    <property type="entry name" value="KYNU_C"/>
    <property type="match status" value="1"/>
</dbReference>
<dbReference type="GO" id="GO:0019805">
    <property type="term" value="P:quinolinate biosynthetic process"/>
    <property type="evidence" value="ECO:0007669"/>
    <property type="project" value="UniProtKB-UniRule"/>
</dbReference>
<evidence type="ECO:0000256" key="6">
    <source>
        <dbReference type="PIRNR" id="PIRNR038800"/>
    </source>
</evidence>
<organism evidence="7 8">
    <name type="scientific">Ktedonosporobacter rubrisoli</name>
    <dbReference type="NCBI Taxonomy" id="2509675"/>
    <lineage>
        <taxon>Bacteria</taxon>
        <taxon>Bacillati</taxon>
        <taxon>Chloroflexota</taxon>
        <taxon>Ktedonobacteria</taxon>
        <taxon>Ktedonobacterales</taxon>
        <taxon>Ktedonosporobacteraceae</taxon>
        <taxon>Ktedonosporobacter</taxon>
    </lineage>
</organism>